<reference evidence="2 3" key="1">
    <citation type="submission" date="2016-03" db="EMBL/GenBank/DDBJ databases">
        <authorList>
            <person name="Ploux O."/>
        </authorList>
    </citation>
    <scope>NUCLEOTIDE SEQUENCE [LARGE SCALE GENOMIC DNA]</scope>
    <source>
        <strain evidence="2 3">LPB0076</strain>
    </source>
</reference>
<evidence type="ECO:0000256" key="1">
    <source>
        <dbReference type="SAM" id="SignalP"/>
    </source>
</evidence>
<keyword evidence="1" id="KW-0732">Signal</keyword>
<comment type="caution">
    <text evidence="2">The sequence shown here is derived from an EMBL/GenBank/DDBJ whole genome shotgun (WGS) entry which is preliminary data.</text>
</comment>
<name>A0A1B9DXM7_9FLAO</name>
<keyword evidence="3" id="KW-1185">Reference proteome</keyword>
<gene>
    <name evidence="2" type="ORF">LPBF_10645</name>
</gene>
<dbReference type="Proteomes" id="UP000093510">
    <property type="component" value="Unassembled WGS sequence"/>
</dbReference>
<dbReference type="AlphaFoldDB" id="A0A1B9DXM7"/>
<sequence>MYQKIQSKSKSILLISSFLIPQSSLAHSNKPSKNKARTALKHQQPSTTKVILTIYYNDI</sequence>
<accession>A0A1B9DXM7</accession>
<protein>
    <submittedName>
        <fullName evidence="2">Uncharacterized protein</fullName>
    </submittedName>
</protein>
<organism evidence="2 3">
    <name type="scientific">Flavobacterium crassostreae</name>
    <dbReference type="NCBI Taxonomy" id="1763534"/>
    <lineage>
        <taxon>Bacteria</taxon>
        <taxon>Pseudomonadati</taxon>
        <taxon>Bacteroidota</taxon>
        <taxon>Flavobacteriia</taxon>
        <taxon>Flavobacteriales</taxon>
        <taxon>Flavobacteriaceae</taxon>
        <taxon>Flavobacterium</taxon>
    </lineage>
</organism>
<feature type="signal peptide" evidence="1">
    <location>
        <begin position="1"/>
        <end position="26"/>
    </location>
</feature>
<evidence type="ECO:0000313" key="3">
    <source>
        <dbReference type="Proteomes" id="UP000093510"/>
    </source>
</evidence>
<feature type="chain" id="PRO_5008624936" evidence="1">
    <location>
        <begin position="27"/>
        <end position="59"/>
    </location>
</feature>
<evidence type="ECO:0000313" key="2">
    <source>
        <dbReference type="EMBL" id="OCB74442.1"/>
    </source>
</evidence>
<proteinExistence type="predicted"/>
<dbReference type="EMBL" id="LVEP01000038">
    <property type="protein sequence ID" value="OCB74442.1"/>
    <property type="molecule type" value="Genomic_DNA"/>
</dbReference>